<organism evidence="1 2">
    <name type="scientific">Buttiauxella gaviniae</name>
    <dbReference type="NCBI Taxonomy" id="82990"/>
    <lineage>
        <taxon>Bacteria</taxon>
        <taxon>Pseudomonadati</taxon>
        <taxon>Pseudomonadota</taxon>
        <taxon>Gammaproteobacteria</taxon>
        <taxon>Enterobacterales</taxon>
        <taxon>Enterobacteriaceae</taxon>
        <taxon>Buttiauxella</taxon>
    </lineage>
</organism>
<name>A0ABV3NVD2_9ENTR</name>
<gene>
    <name evidence="1" type="ORF">AB1E22_12340</name>
</gene>
<dbReference type="NCBIfam" id="NF033828">
    <property type="entry name" value="entry_exc2_fam"/>
    <property type="match status" value="1"/>
</dbReference>
<accession>A0ABV3NVD2</accession>
<reference evidence="1 2" key="1">
    <citation type="submission" date="2024-07" db="EMBL/GenBank/DDBJ databases">
        <authorList>
            <person name="Wang L."/>
        </authorList>
    </citation>
    <scope>NUCLEOTIDE SEQUENCE [LARGE SCALE GENOMIC DNA]</scope>
    <source>
        <strain evidence="1 2">WL359</strain>
    </source>
</reference>
<keyword evidence="2" id="KW-1185">Reference proteome</keyword>
<dbReference type="Proteomes" id="UP001555342">
    <property type="component" value="Unassembled WGS sequence"/>
</dbReference>
<keyword evidence="1" id="KW-0449">Lipoprotein</keyword>
<sequence length="133" mass="14622">MKRLLIAVVILVLGGCAAKTSPERHSLYYARHDPTMMGGNYASRPDATAKTNLPAYQQIYTLGQDAKAKGLTPAQAQSVADDIYKVNANATNGTETFMDLKDHKTQITRDKRATQLWGQTLKDTFLDGYNGIN</sequence>
<evidence type="ECO:0000313" key="1">
    <source>
        <dbReference type="EMBL" id="MEW7313468.1"/>
    </source>
</evidence>
<proteinExistence type="predicted"/>
<dbReference type="EMBL" id="JBFMVT010000002">
    <property type="protein sequence ID" value="MEW7313468.1"/>
    <property type="molecule type" value="Genomic_DNA"/>
</dbReference>
<evidence type="ECO:0000313" key="2">
    <source>
        <dbReference type="Proteomes" id="UP001555342"/>
    </source>
</evidence>
<dbReference type="PROSITE" id="PS51257">
    <property type="entry name" value="PROKAR_LIPOPROTEIN"/>
    <property type="match status" value="1"/>
</dbReference>
<dbReference type="RefSeq" id="WP_367595577.1">
    <property type="nucleotide sequence ID" value="NZ_JBFMVT010000002.1"/>
</dbReference>
<protein>
    <submittedName>
        <fullName evidence="1">Exc2 family lipoprotein</fullName>
    </submittedName>
</protein>
<comment type="caution">
    <text evidence="1">The sequence shown here is derived from an EMBL/GenBank/DDBJ whole genome shotgun (WGS) entry which is preliminary data.</text>
</comment>